<feature type="region of interest" description="Disordered" evidence="1">
    <location>
        <begin position="204"/>
        <end position="273"/>
    </location>
</feature>
<dbReference type="EMBL" id="PEDP01000112">
    <property type="protein sequence ID" value="POS87522.1"/>
    <property type="molecule type" value="Genomic_DNA"/>
</dbReference>
<evidence type="ECO:0000313" key="2">
    <source>
        <dbReference type="EMBL" id="POS87522.1"/>
    </source>
</evidence>
<feature type="compositionally biased region" description="Basic and acidic residues" evidence="1">
    <location>
        <begin position="107"/>
        <end position="124"/>
    </location>
</feature>
<keyword evidence="3" id="KW-1185">Reference proteome</keyword>
<dbReference type="AlphaFoldDB" id="A0A2S4PZR6"/>
<protein>
    <submittedName>
        <fullName evidence="2">Uncharacterized protein</fullName>
    </submittedName>
</protein>
<name>A0A2S4PZR6_9PEZI</name>
<dbReference type="OrthoDB" id="3438340at2759"/>
<feature type="region of interest" description="Disordered" evidence="1">
    <location>
        <begin position="102"/>
        <end position="150"/>
    </location>
</feature>
<comment type="caution">
    <text evidence="2">The sequence shown here is derived from an EMBL/GenBank/DDBJ whole genome shotgun (WGS) entry which is preliminary data.</text>
</comment>
<evidence type="ECO:0000256" key="1">
    <source>
        <dbReference type="SAM" id="MobiDB-lite"/>
    </source>
</evidence>
<organism evidence="2 3">
    <name type="scientific">Erysiphe pulchra</name>
    <dbReference type="NCBI Taxonomy" id="225359"/>
    <lineage>
        <taxon>Eukaryota</taxon>
        <taxon>Fungi</taxon>
        <taxon>Dikarya</taxon>
        <taxon>Ascomycota</taxon>
        <taxon>Pezizomycotina</taxon>
        <taxon>Leotiomycetes</taxon>
        <taxon>Erysiphales</taxon>
        <taxon>Erysiphaceae</taxon>
        <taxon>Erysiphe</taxon>
    </lineage>
</organism>
<sequence length="273" mass="30943">MMQNASIKPKNVSQEKFDVVSNQIGLILAQRESLIKSWTASSSYSTPPGKTVAELDAEDAALFQSQPLHLGLGAPIPSQFKLSETERNNNFLRAKLSGTRSIRSKKAKDADEKTINLKRFPKDDSSDEELGRSSLGRAKRQKHNKIPETSTELNNVAVEIIEESCNKQVKGSKSHVQIDYNDLPSITKPEIKNEGTEYLRFNASGYQSSKKNNQVDELETRERPESNADGFENSMTPNVKIEVQPLIDRETKRRMRKREKKKRQKLRNKSEVI</sequence>
<reference evidence="2 3" key="1">
    <citation type="submission" date="2017-10" db="EMBL/GenBank/DDBJ databases">
        <title>Development of genomic resources for the powdery mildew, Erysiphe pulchra.</title>
        <authorList>
            <person name="Wadl P.A."/>
            <person name="Mack B.M."/>
            <person name="Moore G."/>
            <person name="Beltz S.B."/>
        </authorList>
    </citation>
    <scope>NUCLEOTIDE SEQUENCE [LARGE SCALE GENOMIC DNA]</scope>
    <source>
        <strain evidence="2">Cflorida</strain>
    </source>
</reference>
<dbReference type="Proteomes" id="UP000237438">
    <property type="component" value="Unassembled WGS sequence"/>
</dbReference>
<evidence type="ECO:0000313" key="3">
    <source>
        <dbReference type="Proteomes" id="UP000237438"/>
    </source>
</evidence>
<accession>A0A2S4PZR6</accession>
<proteinExistence type="predicted"/>
<feature type="compositionally biased region" description="Basic residues" evidence="1">
    <location>
        <begin position="252"/>
        <end position="267"/>
    </location>
</feature>
<gene>
    <name evidence="2" type="ORF">EPUL_001944</name>
</gene>